<keyword evidence="2" id="KW-0659">Purine metabolism</keyword>
<accession>A0A0C4YCU8</accession>
<keyword evidence="5" id="KW-0378">Hydrolase</keyword>
<sequence>MEFLEPQHPLMPDPNASFLMLTPSPLTAEAFAPFGDVIAIANGQRRNHFKLAFESSSETGEPALWVSWPPQVAGDLIEVAKLERHPYAAQTFIPIREGRYLVVVCHAAADGSPDLSTLRALIAQADQAVTYRRNVWHHGLTVLDDRTRFAVVTTISGQHDDDTFFELETPVRVKLPAAGTAGAFNVEAR</sequence>
<dbReference type="GO" id="GO:0050385">
    <property type="term" value="F:ureidoglycolate lyase activity"/>
    <property type="evidence" value="ECO:0007669"/>
    <property type="project" value="UniProtKB-EC"/>
</dbReference>
<dbReference type="SUPFAM" id="SSF51182">
    <property type="entry name" value="RmlC-like cupins"/>
    <property type="match status" value="1"/>
</dbReference>
<dbReference type="Gene3D" id="2.60.120.480">
    <property type="entry name" value="Ureidoglycolate hydrolase"/>
    <property type="match status" value="1"/>
</dbReference>
<dbReference type="Proteomes" id="UP000031843">
    <property type="component" value="Chromosome main"/>
</dbReference>
<dbReference type="STRING" id="68895.RR42_m3340"/>
<dbReference type="KEGG" id="cbw:RR42_m3340"/>
<dbReference type="EMBL" id="CP010536">
    <property type="protein sequence ID" value="AJG20708.1"/>
    <property type="molecule type" value="Genomic_DNA"/>
</dbReference>
<keyword evidence="3" id="KW-0456">Lyase</keyword>
<organism evidence="5 6">
    <name type="scientific">Cupriavidus basilensis</name>
    <dbReference type="NCBI Taxonomy" id="68895"/>
    <lineage>
        <taxon>Bacteria</taxon>
        <taxon>Pseudomonadati</taxon>
        <taxon>Pseudomonadota</taxon>
        <taxon>Betaproteobacteria</taxon>
        <taxon>Burkholderiales</taxon>
        <taxon>Burkholderiaceae</taxon>
        <taxon>Cupriavidus</taxon>
    </lineage>
</organism>
<evidence type="ECO:0000256" key="4">
    <source>
        <dbReference type="ARBA" id="ARBA00047684"/>
    </source>
</evidence>
<evidence type="ECO:0000313" key="6">
    <source>
        <dbReference type="Proteomes" id="UP000031843"/>
    </source>
</evidence>
<keyword evidence="6" id="KW-1185">Reference proteome</keyword>
<dbReference type="InterPro" id="IPR047233">
    <property type="entry name" value="UAH_cupin"/>
</dbReference>
<dbReference type="OrthoDB" id="9804602at2"/>
<dbReference type="Pfam" id="PF04115">
    <property type="entry name" value="Ureidogly_lyase"/>
    <property type="match status" value="1"/>
</dbReference>
<evidence type="ECO:0000313" key="5">
    <source>
        <dbReference type="EMBL" id="AJG20708.1"/>
    </source>
</evidence>
<dbReference type="InterPro" id="IPR007247">
    <property type="entry name" value="Ureidogly_lyase"/>
</dbReference>
<name>A0A0C4YCU8_9BURK</name>
<evidence type="ECO:0000256" key="3">
    <source>
        <dbReference type="ARBA" id="ARBA00023239"/>
    </source>
</evidence>
<dbReference type="AlphaFoldDB" id="A0A0C4YCU8"/>
<dbReference type="PANTHER" id="PTHR21221">
    <property type="entry name" value="UREIDOGLYCOLATE HYDROLASE"/>
    <property type="match status" value="1"/>
</dbReference>
<reference evidence="5 6" key="1">
    <citation type="journal article" date="2015" name="Genome Announc.">
        <title>Complete Genome Sequence of Cupriavidus basilensis 4G11, Isolated from the Oak Ridge Field Research Center Site.</title>
        <authorList>
            <person name="Ray J."/>
            <person name="Waters R.J."/>
            <person name="Skerker J.M."/>
            <person name="Kuehl J.V."/>
            <person name="Price M.N."/>
            <person name="Huang J."/>
            <person name="Chakraborty R."/>
            <person name="Arkin A.P."/>
            <person name="Deutschbauer A."/>
        </authorList>
    </citation>
    <scope>NUCLEOTIDE SEQUENCE [LARGE SCALE GENOMIC DNA]</scope>
    <source>
        <strain evidence="5">4G11</strain>
    </source>
</reference>
<dbReference type="InterPro" id="IPR011051">
    <property type="entry name" value="RmlC_Cupin_sf"/>
</dbReference>
<dbReference type="PANTHER" id="PTHR21221:SF1">
    <property type="entry name" value="UREIDOGLYCOLATE LYASE"/>
    <property type="match status" value="1"/>
</dbReference>
<gene>
    <name evidence="5" type="ORF">RR42_m3340</name>
</gene>
<dbReference type="GO" id="GO:0006144">
    <property type="term" value="P:purine nucleobase metabolic process"/>
    <property type="evidence" value="ECO:0007669"/>
    <property type="project" value="UniProtKB-KW"/>
</dbReference>
<proteinExistence type="predicted"/>
<dbReference type="GO" id="GO:0000256">
    <property type="term" value="P:allantoin catabolic process"/>
    <property type="evidence" value="ECO:0007669"/>
    <property type="project" value="InterPro"/>
</dbReference>
<dbReference type="RefSeq" id="WP_082054919.1">
    <property type="nucleotide sequence ID" value="NZ_CP010536.1"/>
</dbReference>
<dbReference type="EC" id="3.5.1.116" evidence="5"/>
<dbReference type="InterPro" id="IPR024060">
    <property type="entry name" value="Ureidoglycolate_lyase_dom_sf"/>
</dbReference>
<dbReference type="CDD" id="cd20298">
    <property type="entry name" value="cupin_UAH"/>
    <property type="match status" value="1"/>
</dbReference>
<comment type="subunit">
    <text evidence="1">Homodimer.</text>
</comment>
<protein>
    <submittedName>
        <fullName evidence="5">Ureidoglycolate hydrolase</fullName>
        <ecNumber evidence="5">3.5.1.116</ecNumber>
    </submittedName>
</protein>
<comment type="catalytic activity">
    <reaction evidence="4">
        <text>(S)-ureidoglycolate = urea + glyoxylate</text>
        <dbReference type="Rhea" id="RHEA:11304"/>
        <dbReference type="ChEBI" id="CHEBI:16199"/>
        <dbReference type="ChEBI" id="CHEBI:36655"/>
        <dbReference type="ChEBI" id="CHEBI:57296"/>
        <dbReference type="EC" id="4.3.2.3"/>
    </reaction>
</comment>
<evidence type="ECO:0000256" key="1">
    <source>
        <dbReference type="ARBA" id="ARBA00011738"/>
    </source>
</evidence>
<dbReference type="GO" id="GO:0004848">
    <property type="term" value="F:ureidoglycolate hydrolase activity"/>
    <property type="evidence" value="ECO:0007669"/>
    <property type="project" value="UniProtKB-EC"/>
</dbReference>
<evidence type="ECO:0000256" key="2">
    <source>
        <dbReference type="ARBA" id="ARBA00022631"/>
    </source>
</evidence>